<evidence type="ECO:0000313" key="3">
    <source>
        <dbReference type="Proteomes" id="UP000319949"/>
    </source>
</evidence>
<protein>
    <submittedName>
        <fullName evidence="2">Esterase/lipase superfamily enzyme</fullName>
    </submittedName>
</protein>
<reference evidence="2 3" key="1">
    <citation type="submission" date="2019-06" db="EMBL/GenBank/DDBJ databases">
        <title>Genomic Encyclopedia of Type Strains, Phase IV (KMG-V): Genome sequencing to study the core and pangenomes of soil and plant-associated prokaryotes.</title>
        <authorList>
            <person name="Whitman W."/>
        </authorList>
    </citation>
    <scope>NUCLEOTIDE SEQUENCE [LARGE SCALE GENOMIC DNA]</scope>
    <source>
        <strain evidence="2 3">BR 510</strain>
    </source>
</reference>
<evidence type="ECO:0000313" key="2">
    <source>
        <dbReference type="EMBL" id="TWB03674.1"/>
    </source>
</evidence>
<name>A0A560E2R6_9BRAD</name>
<dbReference type="AlphaFoldDB" id="A0A560E2R6"/>
<evidence type="ECO:0000256" key="1">
    <source>
        <dbReference type="SAM" id="SignalP"/>
    </source>
</evidence>
<dbReference type="InterPro" id="IPR029058">
    <property type="entry name" value="AB_hydrolase_fold"/>
</dbReference>
<dbReference type="STRING" id="1803665.GCA_001641335_02377"/>
<dbReference type="PANTHER" id="PTHR36513">
    <property type="entry name" value="ABC TRANSMEMBRANE TYPE-1 DOMAIN-CONTAINING PROTEIN"/>
    <property type="match status" value="1"/>
</dbReference>
<dbReference type="PANTHER" id="PTHR36513:SF1">
    <property type="entry name" value="TRANSMEMBRANE PROTEIN"/>
    <property type="match status" value="1"/>
</dbReference>
<dbReference type="SUPFAM" id="SSF53474">
    <property type="entry name" value="alpha/beta-Hydrolases"/>
    <property type="match status" value="1"/>
</dbReference>
<dbReference type="EMBL" id="VITK01000002">
    <property type="protein sequence ID" value="TWB03674.1"/>
    <property type="molecule type" value="Genomic_DNA"/>
</dbReference>
<feature type="signal peptide" evidence="1">
    <location>
        <begin position="1"/>
        <end position="25"/>
    </location>
</feature>
<dbReference type="Pfam" id="PF05990">
    <property type="entry name" value="DUF900"/>
    <property type="match status" value="1"/>
</dbReference>
<dbReference type="Gene3D" id="3.40.50.1820">
    <property type="entry name" value="alpha/beta hydrolase"/>
    <property type="match status" value="1"/>
</dbReference>
<feature type="chain" id="PRO_5021856829" evidence="1">
    <location>
        <begin position="26"/>
        <end position="565"/>
    </location>
</feature>
<keyword evidence="3" id="KW-1185">Reference proteome</keyword>
<proteinExistence type="predicted"/>
<comment type="caution">
    <text evidence="2">The sequence shown here is derived from an EMBL/GenBank/DDBJ whole genome shotgun (WGS) entry which is preliminary data.</text>
</comment>
<accession>A0A560E2R6</accession>
<gene>
    <name evidence="2" type="ORF">FBZ96_102147</name>
</gene>
<dbReference type="Proteomes" id="UP000319949">
    <property type="component" value="Unassembled WGS sequence"/>
</dbReference>
<dbReference type="RefSeq" id="WP_186467256.1">
    <property type="nucleotide sequence ID" value="NZ_VITK01000002.1"/>
</dbReference>
<keyword evidence="1" id="KW-0732">Signal</keyword>
<organism evidence="2 3">
    <name type="scientific">Bradyrhizobium stylosanthis</name>
    <dbReference type="NCBI Taxonomy" id="1803665"/>
    <lineage>
        <taxon>Bacteria</taxon>
        <taxon>Pseudomonadati</taxon>
        <taxon>Pseudomonadota</taxon>
        <taxon>Alphaproteobacteria</taxon>
        <taxon>Hyphomicrobiales</taxon>
        <taxon>Nitrobacteraceae</taxon>
        <taxon>Bradyrhizobium</taxon>
    </lineage>
</organism>
<dbReference type="InterPro" id="IPR010297">
    <property type="entry name" value="DUF900_hydrolase"/>
</dbReference>
<sequence length="565" mass="60862">MTSFWKAFFLVATIFALPAGDPVLAQGKPPEASPTAATNISATSCKTPLAQLSAAGFTLACNKRVPTGTFLGAYLMGGADGLSECVNRCTADGRCVAFSLDNRDSAKRVCNLYGSIESQSDAQDWILGLRIPEKPVFRTSPIGRGADVSWFQDSPTPLSPVKKGTLDNIVVKNWSNWKSTPGPFGQSSTIFHSGTIASITGTKAPTDTGSWINIPAPTDPNIVVIDGKPLVPSSEVKNRQPVYYATDRTLKPGPLTEASFTDDPALQLTFGYAVVSIPSNHVIGNVERPKFKWYKLGVEAETDANAFRVKVIAPLDRTAFLGQLRTASDSIMLFIHGYNVSFTDAIFKAAQIAFDANFAGTVVVFSWPSAANLFMYDKDWQTAEAASPRLAELLQLVSSEIGKKNIYVVAHSMGNEILVNALQQSALSKVPISISELVMAAPDVDKNVYISKADQIREVAKNITLYASAADKALLASGDKTFGTRIGFVGPSGPSIFPGIETIDVTAVGDDMFGLNHSTFSASRAVLDDVGRLLRSLSHLSPDNRTPTLRLMPDRQHIQYWLYPP</sequence>